<evidence type="ECO:0000313" key="2">
    <source>
        <dbReference type="Proteomes" id="UP000014227"/>
    </source>
</evidence>
<dbReference type="RefSeq" id="WP_016484075.1">
    <property type="nucleotide sequence ID" value="NC_021487.1"/>
</dbReference>
<dbReference type="HOGENOM" id="CLU_2583368_0_0_0"/>
<dbReference type="EMBL" id="HF951689">
    <property type="protein sequence ID" value="CCW36570.1"/>
    <property type="molecule type" value="Genomic_DNA"/>
</dbReference>
<sequence length="80" mass="9267">MPAVNKEAMLRVRALVNRRYVDASLLNIHVIGGTVHFTGVLRHLRNHPDIDLRAEMEHITHIVRQQPGLREVIWDVTVRD</sequence>
<accession>S0EY94</accession>
<dbReference type="Proteomes" id="UP000014227">
    <property type="component" value="Chromosome I"/>
</dbReference>
<protein>
    <recommendedName>
        <fullName evidence="3">BON domain-containing protein</fullName>
    </recommendedName>
</protein>
<proteinExistence type="predicted"/>
<dbReference type="AlphaFoldDB" id="S0EY94"/>
<keyword evidence="2" id="KW-1185">Reference proteome</keyword>
<evidence type="ECO:0008006" key="3">
    <source>
        <dbReference type="Google" id="ProtNLM"/>
    </source>
</evidence>
<name>S0EY94_CHTCT</name>
<evidence type="ECO:0000313" key="1">
    <source>
        <dbReference type="EMBL" id="CCW36570.1"/>
    </source>
</evidence>
<reference evidence="2" key="1">
    <citation type="submission" date="2013-03" db="EMBL/GenBank/DDBJ databases">
        <title>Genome sequence of Chthonomonas calidirosea, the first sequenced genome from the Armatimonadetes phylum (formally candidate division OP10).</title>
        <authorList>
            <person name="Lee K.C.Y."/>
            <person name="Morgan X.C."/>
            <person name="Dunfield P.F."/>
            <person name="Tamas I."/>
            <person name="Houghton K.M."/>
            <person name="Vyssotski M."/>
            <person name="Ryan J.L.J."/>
            <person name="Lagutin K."/>
            <person name="McDonald I.R."/>
            <person name="Stott M.B."/>
        </authorList>
    </citation>
    <scope>NUCLEOTIDE SEQUENCE [LARGE SCALE GENOMIC DNA]</scope>
    <source>
        <strain evidence="2">DSM 23976 / ICMP 18418 / T49</strain>
    </source>
</reference>
<dbReference type="InParanoid" id="S0EY94"/>
<dbReference type="PATRIC" id="fig|1303518.3.peg.2888"/>
<gene>
    <name evidence="1" type="ORF">CCALI_02782</name>
</gene>
<dbReference type="KEGG" id="ccz:CCALI_02782"/>
<organism evidence="1 2">
    <name type="scientific">Chthonomonas calidirosea (strain DSM 23976 / ICMP 18418 / T49)</name>
    <dbReference type="NCBI Taxonomy" id="1303518"/>
    <lineage>
        <taxon>Bacteria</taxon>
        <taxon>Bacillati</taxon>
        <taxon>Armatimonadota</taxon>
        <taxon>Chthonomonadia</taxon>
        <taxon>Chthonomonadales</taxon>
        <taxon>Chthonomonadaceae</taxon>
        <taxon>Chthonomonas</taxon>
    </lineage>
</organism>